<keyword evidence="2" id="KW-1185">Reference proteome</keyword>
<organism evidence="1 2">
    <name type="scientific">Phreatobacter stygius</name>
    <dbReference type="NCBI Taxonomy" id="1940610"/>
    <lineage>
        <taxon>Bacteria</taxon>
        <taxon>Pseudomonadati</taxon>
        <taxon>Pseudomonadota</taxon>
        <taxon>Alphaproteobacteria</taxon>
        <taxon>Hyphomicrobiales</taxon>
        <taxon>Phreatobacteraceae</taxon>
        <taxon>Phreatobacter</taxon>
    </lineage>
</organism>
<evidence type="ECO:0000313" key="2">
    <source>
        <dbReference type="Proteomes" id="UP000298781"/>
    </source>
</evidence>
<dbReference type="InterPro" id="IPR009959">
    <property type="entry name" value="Cyclase_SnoaL-like"/>
</dbReference>
<dbReference type="Proteomes" id="UP000298781">
    <property type="component" value="Chromosome"/>
</dbReference>
<dbReference type="EMBL" id="CP039690">
    <property type="protein sequence ID" value="QCI68340.1"/>
    <property type="molecule type" value="Genomic_DNA"/>
</dbReference>
<dbReference type="InterPro" id="IPR032710">
    <property type="entry name" value="NTF2-like_dom_sf"/>
</dbReference>
<dbReference type="KEGG" id="pstg:E8M01_31410"/>
<dbReference type="SUPFAM" id="SSF54427">
    <property type="entry name" value="NTF2-like"/>
    <property type="match status" value="2"/>
</dbReference>
<dbReference type="OrthoDB" id="9808719at2"/>
<accession>A0A4D7BC34</accession>
<dbReference type="AlphaFoldDB" id="A0A4D7BC34"/>
<sequence length="272" mass="30235">MIRAFRREETSMRTTAEFADRYVAMWNETDVGPRRNLVTEIWMPDAHFTGSLAEGRGHDRIDAALAAVQRRFAGHSLRLAGPADAIGAYLRLPWILAEVDGSTVARGTDIGTRSPDGRLEAAVSFFDLQPHKADAGKPAWSAASWAAFWANPDPEVARRRVPNVVRPDVTAHWPHRSAPVRGVDDYRDYILQLLALVPDLRLTMEEHVTEGDSTFIRWSGKGTGVEGPFHCTGVDRIRVSQGRVIENRIYSDHLIFQALAAKVDDAWASRAA</sequence>
<name>A0A4D7BC34_9HYPH</name>
<dbReference type="GO" id="GO:0030638">
    <property type="term" value="P:polyketide metabolic process"/>
    <property type="evidence" value="ECO:0007669"/>
    <property type="project" value="InterPro"/>
</dbReference>
<protein>
    <submittedName>
        <fullName evidence="1">Ester cyclase</fullName>
    </submittedName>
</protein>
<dbReference type="Gene3D" id="3.10.450.50">
    <property type="match status" value="2"/>
</dbReference>
<dbReference type="Pfam" id="PF07366">
    <property type="entry name" value="SnoaL"/>
    <property type="match status" value="1"/>
</dbReference>
<proteinExistence type="predicted"/>
<reference evidence="1 2" key="1">
    <citation type="submission" date="2019-04" db="EMBL/GenBank/DDBJ databases">
        <title>Phreatobacter aquaticus sp. nov.</title>
        <authorList>
            <person name="Choi A."/>
        </authorList>
    </citation>
    <scope>NUCLEOTIDE SEQUENCE [LARGE SCALE GENOMIC DNA]</scope>
    <source>
        <strain evidence="1 2">KCTC 52518</strain>
    </source>
</reference>
<gene>
    <name evidence="1" type="ORF">E8M01_31410</name>
</gene>
<evidence type="ECO:0000313" key="1">
    <source>
        <dbReference type="EMBL" id="QCI68340.1"/>
    </source>
</evidence>